<dbReference type="InterPro" id="IPR022783">
    <property type="entry name" value="GCFC_dom"/>
</dbReference>
<protein>
    <recommendedName>
        <fullName evidence="1">GCF C-terminal domain-containing protein</fullName>
    </recommendedName>
</protein>
<proteinExistence type="predicted"/>
<evidence type="ECO:0000259" key="1">
    <source>
        <dbReference type="Pfam" id="PF07842"/>
    </source>
</evidence>
<feature type="domain" description="GCF C-terminal" evidence="1">
    <location>
        <begin position="26"/>
        <end position="65"/>
    </location>
</feature>
<reference evidence="2 3" key="1">
    <citation type="submission" date="2021-05" db="EMBL/GenBank/DDBJ databases">
        <title>Genome Assembly of Synthetic Allotetraploid Brassica napus Reveals Homoeologous Exchanges between Subgenomes.</title>
        <authorList>
            <person name="Davis J.T."/>
        </authorList>
    </citation>
    <scope>NUCLEOTIDE SEQUENCE [LARGE SCALE GENOMIC DNA]</scope>
    <source>
        <strain evidence="3">cv. Da-Ae</strain>
        <tissue evidence="2">Seedling</tissue>
    </source>
</reference>
<sequence>MPIKTVFFATRLGTTYATLHSSQTSAGHCKKLQINPANHNLDQFSVVMKWASAIPMHVMADLMESVIPANERILKPVETCFSNVGVEVSQPRARAQEQTHFEPARAKAKAQMDSNEVLSLKEVLEIYGFGNVIVVIDSVNQDGWLLLTPDYLFRILLNKINKLIIYY</sequence>
<name>A0ABQ8EDE1_BRANA</name>
<evidence type="ECO:0000313" key="3">
    <source>
        <dbReference type="Proteomes" id="UP000824890"/>
    </source>
</evidence>
<keyword evidence="3" id="KW-1185">Reference proteome</keyword>
<comment type="caution">
    <text evidence="2">The sequence shown here is derived from an EMBL/GenBank/DDBJ whole genome shotgun (WGS) entry which is preliminary data.</text>
</comment>
<accession>A0ABQ8EDE1</accession>
<dbReference type="Pfam" id="PF07842">
    <property type="entry name" value="GCFC"/>
    <property type="match status" value="1"/>
</dbReference>
<dbReference type="EMBL" id="JAGKQM010000002">
    <property type="protein sequence ID" value="KAH0939687.1"/>
    <property type="molecule type" value="Genomic_DNA"/>
</dbReference>
<dbReference type="Proteomes" id="UP000824890">
    <property type="component" value="Unassembled WGS sequence"/>
</dbReference>
<gene>
    <name evidence="2" type="ORF">HID58_007148</name>
</gene>
<organism evidence="2 3">
    <name type="scientific">Brassica napus</name>
    <name type="common">Rape</name>
    <dbReference type="NCBI Taxonomy" id="3708"/>
    <lineage>
        <taxon>Eukaryota</taxon>
        <taxon>Viridiplantae</taxon>
        <taxon>Streptophyta</taxon>
        <taxon>Embryophyta</taxon>
        <taxon>Tracheophyta</taxon>
        <taxon>Spermatophyta</taxon>
        <taxon>Magnoliopsida</taxon>
        <taxon>eudicotyledons</taxon>
        <taxon>Gunneridae</taxon>
        <taxon>Pentapetalae</taxon>
        <taxon>rosids</taxon>
        <taxon>malvids</taxon>
        <taxon>Brassicales</taxon>
        <taxon>Brassicaceae</taxon>
        <taxon>Brassiceae</taxon>
        <taxon>Brassica</taxon>
    </lineage>
</organism>
<evidence type="ECO:0000313" key="2">
    <source>
        <dbReference type="EMBL" id="KAH0939687.1"/>
    </source>
</evidence>